<name>A0ABD0LSG9_9CAEN</name>
<dbReference type="Proteomes" id="UP001519460">
    <property type="component" value="Unassembled WGS sequence"/>
</dbReference>
<keyword evidence="2" id="KW-1185">Reference proteome</keyword>
<sequence>MWMRFADAQACQFPPEFAGVWKGNKFTDLTITGTQFGPLTFHSRVFNYECYLNEGSRYAIRSPEFDFGGLKFRYYICLNLTTSPNNNDVIYYYIGTENDPNYGNDPVISSAVSPNLTEICTKTTETPASEYNVLLKQGWENRLPVGSCPTHLQAKFMANFQNTTSQNENCTDFHVDGCNAEQRELTFNYTKCELGISSYKCVTSMQGDDNTTYTTLYTDSVQRQENPYVPYSCLEHMDVNGTLMITHYAGICGGVPSESMVLNETGETPAAASQ</sequence>
<evidence type="ECO:0000313" key="2">
    <source>
        <dbReference type="Proteomes" id="UP001519460"/>
    </source>
</evidence>
<reference evidence="1 2" key="1">
    <citation type="journal article" date="2023" name="Sci. Data">
        <title>Genome assembly of the Korean intertidal mud-creeper Batillaria attramentaria.</title>
        <authorList>
            <person name="Patra A.K."/>
            <person name="Ho P.T."/>
            <person name="Jun S."/>
            <person name="Lee S.J."/>
            <person name="Kim Y."/>
            <person name="Won Y.J."/>
        </authorList>
    </citation>
    <scope>NUCLEOTIDE SEQUENCE [LARGE SCALE GENOMIC DNA]</scope>
    <source>
        <strain evidence="1">Wonlab-2016</strain>
    </source>
</reference>
<accession>A0ABD0LSG9</accession>
<evidence type="ECO:0000313" key="1">
    <source>
        <dbReference type="EMBL" id="KAK7502499.1"/>
    </source>
</evidence>
<dbReference type="AlphaFoldDB" id="A0ABD0LSG9"/>
<protein>
    <recommendedName>
        <fullName evidence="3">Lipocalin</fullName>
    </recommendedName>
</protein>
<evidence type="ECO:0008006" key="3">
    <source>
        <dbReference type="Google" id="ProtNLM"/>
    </source>
</evidence>
<dbReference type="EMBL" id="JACVVK020000026">
    <property type="protein sequence ID" value="KAK7502499.1"/>
    <property type="molecule type" value="Genomic_DNA"/>
</dbReference>
<organism evidence="1 2">
    <name type="scientific">Batillaria attramentaria</name>
    <dbReference type="NCBI Taxonomy" id="370345"/>
    <lineage>
        <taxon>Eukaryota</taxon>
        <taxon>Metazoa</taxon>
        <taxon>Spiralia</taxon>
        <taxon>Lophotrochozoa</taxon>
        <taxon>Mollusca</taxon>
        <taxon>Gastropoda</taxon>
        <taxon>Caenogastropoda</taxon>
        <taxon>Sorbeoconcha</taxon>
        <taxon>Cerithioidea</taxon>
        <taxon>Batillariidae</taxon>
        <taxon>Batillaria</taxon>
    </lineage>
</organism>
<comment type="caution">
    <text evidence="1">The sequence shown here is derived from an EMBL/GenBank/DDBJ whole genome shotgun (WGS) entry which is preliminary data.</text>
</comment>
<proteinExistence type="predicted"/>
<gene>
    <name evidence="1" type="ORF">BaRGS_00006452</name>
</gene>